<gene>
    <name evidence="2" type="ORF">AAEY27_17135</name>
</gene>
<dbReference type="Proteomes" id="UP001466893">
    <property type="component" value="Chromosome"/>
</dbReference>
<name>A0ABZ3B231_9ENTR</name>
<evidence type="ECO:0000256" key="1">
    <source>
        <dbReference type="SAM" id="Phobius"/>
    </source>
</evidence>
<dbReference type="EMBL" id="CP151800">
    <property type="protein sequence ID" value="WZV97374.1"/>
    <property type="molecule type" value="Genomic_DNA"/>
</dbReference>
<reference evidence="2 3" key="1">
    <citation type="submission" date="2024-04" db="EMBL/GenBank/DDBJ databases">
        <title>Kosakonia calanthae sp. nov., a halophilic bacterium isolated from leaves of Calanthe tiplacata.</title>
        <authorList>
            <person name="Wu P."/>
        </authorList>
    </citation>
    <scope>NUCLEOTIDE SEQUENCE [LARGE SCALE GENOMIC DNA]</scope>
    <source>
        <strain evidence="2 3">BYX6</strain>
    </source>
</reference>
<organism evidence="2 3">
    <name type="scientific">Kosakonia calanthes</name>
    <dbReference type="NCBI Taxonomy" id="3139408"/>
    <lineage>
        <taxon>Bacteria</taxon>
        <taxon>Pseudomonadati</taxon>
        <taxon>Pseudomonadota</taxon>
        <taxon>Gammaproteobacteria</taxon>
        <taxon>Enterobacterales</taxon>
        <taxon>Enterobacteriaceae</taxon>
        <taxon>Kosakonia</taxon>
    </lineage>
</organism>
<keyword evidence="1" id="KW-0472">Membrane</keyword>
<evidence type="ECO:0000313" key="3">
    <source>
        <dbReference type="Proteomes" id="UP001466893"/>
    </source>
</evidence>
<dbReference type="RefSeq" id="WP_342321980.1">
    <property type="nucleotide sequence ID" value="NZ_CP151800.1"/>
</dbReference>
<keyword evidence="1" id="KW-1133">Transmembrane helix</keyword>
<keyword evidence="1" id="KW-0812">Transmembrane</keyword>
<sequence>MARKQYHFPVTDSPFWLHVEMQVQKWGAITLLFIVVAGLCGLFSQGWLSAQTASSSDRKLTVQYDRYGRLQSDIDMQVTASATLNSRTVFTLGGDFMHDFEIRTLQPQPEKMYSQNGELVLEYARPHADQPFTVWLGLTPRGVGRSEQKIVLNGATTVAVKQFIWP</sequence>
<keyword evidence="3" id="KW-1185">Reference proteome</keyword>
<proteinExistence type="predicted"/>
<protein>
    <submittedName>
        <fullName evidence="2">Uncharacterized protein</fullName>
    </submittedName>
</protein>
<accession>A0ABZ3B231</accession>
<feature type="transmembrane region" description="Helical" evidence="1">
    <location>
        <begin position="26"/>
        <end position="48"/>
    </location>
</feature>
<evidence type="ECO:0000313" key="2">
    <source>
        <dbReference type="EMBL" id="WZV97374.1"/>
    </source>
</evidence>